<feature type="transmembrane region" description="Helical" evidence="1">
    <location>
        <begin position="12"/>
        <end position="31"/>
    </location>
</feature>
<reference evidence="3" key="1">
    <citation type="submission" date="2020-06" db="EMBL/GenBank/DDBJ databases">
        <authorList>
            <consortium name="Plant Systems Biology data submission"/>
        </authorList>
    </citation>
    <scope>NUCLEOTIDE SEQUENCE</scope>
    <source>
        <strain evidence="3">D6</strain>
    </source>
</reference>
<dbReference type="PANTHER" id="PTHR15576:SF1">
    <property type="entry name" value="RIBITOL-5-PHOSPHATE XYLOSYLTRANSFERASE 1"/>
    <property type="match status" value="1"/>
</dbReference>
<dbReference type="GO" id="GO:0035269">
    <property type="term" value="P:protein O-linked glycosylation via mannose"/>
    <property type="evidence" value="ECO:0007669"/>
    <property type="project" value="InterPro"/>
</dbReference>
<dbReference type="Proteomes" id="UP001153069">
    <property type="component" value="Unassembled WGS sequence"/>
</dbReference>
<dbReference type="PROSITE" id="PS51257">
    <property type="entry name" value="PROKAR_LIPOPROTEIN"/>
    <property type="match status" value="1"/>
</dbReference>
<dbReference type="GO" id="GO:0005794">
    <property type="term" value="C:Golgi apparatus"/>
    <property type="evidence" value="ECO:0007669"/>
    <property type="project" value="TreeGrafter"/>
</dbReference>
<dbReference type="GO" id="GO:0120053">
    <property type="term" value="F:ribitol beta-1,4-xylosyltransferase activity"/>
    <property type="evidence" value="ECO:0007669"/>
    <property type="project" value="InterPro"/>
</dbReference>
<dbReference type="InterPro" id="IPR057538">
    <property type="entry name" value="RXYLT1_C"/>
</dbReference>
<accession>A0A9N8ETB8</accession>
<organism evidence="3 4">
    <name type="scientific">Seminavis robusta</name>
    <dbReference type="NCBI Taxonomy" id="568900"/>
    <lineage>
        <taxon>Eukaryota</taxon>
        <taxon>Sar</taxon>
        <taxon>Stramenopiles</taxon>
        <taxon>Ochrophyta</taxon>
        <taxon>Bacillariophyta</taxon>
        <taxon>Bacillariophyceae</taxon>
        <taxon>Bacillariophycidae</taxon>
        <taxon>Naviculales</taxon>
        <taxon>Naviculaceae</taxon>
        <taxon>Seminavis</taxon>
    </lineage>
</organism>
<evidence type="ECO:0000313" key="3">
    <source>
        <dbReference type="EMBL" id="CAB9526802.1"/>
    </source>
</evidence>
<gene>
    <name evidence="3" type="ORF">SEMRO_1891_G303820.1</name>
</gene>
<keyword evidence="1" id="KW-0472">Membrane</keyword>
<keyword evidence="1" id="KW-1133">Transmembrane helix</keyword>
<dbReference type="OrthoDB" id="9982462at2759"/>
<dbReference type="PANTHER" id="PTHR15576">
    <property type="entry name" value="RIBITOL-5-PHOSPHATE XYLOSYLTRANSFERASE 1"/>
    <property type="match status" value="1"/>
</dbReference>
<dbReference type="InterPro" id="IPR055286">
    <property type="entry name" value="RXYLT1-like"/>
</dbReference>
<evidence type="ECO:0000259" key="2">
    <source>
        <dbReference type="Pfam" id="PF24785"/>
    </source>
</evidence>
<proteinExistence type="predicted"/>
<dbReference type="Pfam" id="PF24785">
    <property type="entry name" value="RXYLT1_C"/>
    <property type="match status" value="1"/>
</dbReference>
<keyword evidence="1" id="KW-0812">Transmembrane</keyword>
<protein>
    <recommendedName>
        <fullName evidence="2">RXYLT1 C-terminal domain-containing protein</fullName>
    </recommendedName>
</protein>
<dbReference type="EMBL" id="CAICTM010001889">
    <property type="protein sequence ID" value="CAB9526802.1"/>
    <property type="molecule type" value="Genomic_DNA"/>
</dbReference>
<dbReference type="AlphaFoldDB" id="A0A9N8ETB8"/>
<comment type="caution">
    <text evidence="3">The sequence shown here is derived from an EMBL/GenBank/DDBJ whole genome shotgun (WGS) entry which is preliminary data.</text>
</comment>
<keyword evidence="4" id="KW-1185">Reference proteome</keyword>
<feature type="domain" description="RXYLT1 C-terminal" evidence="2">
    <location>
        <begin position="341"/>
        <end position="417"/>
    </location>
</feature>
<evidence type="ECO:0000256" key="1">
    <source>
        <dbReference type="SAM" id="Phobius"/>
    </source>
</evidence>
<name>A0A9N8ETB8_9STRA</name>
<evidence type="ECO:0000313" key="4">
    <source>
        <dbReference type="Proteomes" id="UP001153069"/>
    </source>
</evidence>
<sequence length="486" mass="55744">MRSPSDKQDKKAMYGSATCFLLLCGCSFALLCFDHHLFELVGISTTTLTGAVETRSIPLTNGTFHKHHDIIPSNDTTQNITTHQITDTAVLSTPLPVAISEASDFTAQQSTTSTTAIHNYTDLEFKFYQRHYDMLHRIAQHDYMMWGFDKMDGLFASVTRYKVKDSDLAYHLEQQQAVTDHDSPILGNRGNNRIVHFHAKHESLCQAALLFNQYRDQPNAKPWPHVLLFGFQQDLGGLGSMIHGETTATARDVSLVWKRMGCKKSFILQYLNHPDTLAAITSQFHYKWDHPKTHSIPLGIMDATVVEAAYKVTRKLPPPTTLSSATREREMLLSFSLKKDSRARAQKQLDYNFRDSNISTAQTWAKNRDKKKKTSKIEFFQLLSQSKFILSPHGLGLDCYRTWEGLWMGVIPILESLGDKRMPDGWFRTLDDLPALVVESYAQVTPELLEQTYHEILEKWDTYNWEKLTKTWWVNWIHHFLEPVDG</sequence>